<dbReference type="EMBL" id="BKCJ010000901">
    <property type="protein sequence ID" value="GEU37216.1"/>
    <property type="molecule type" value="Genomic_DNA"/>
</dbReference>
<feature type="region of interest" description="Disordered" evidence="1">
    <location>
        <begin position="177"/>
        <end position="200"/>
    </location>
</feature>
<organism evidence="2">
    <name type="scientific">Tanacetum cinerariifolium</name>
    <name type="common">Dalmatian daisy</name>
    <name type="synonym">Chrysanthemum cinerariifolium</name>
    <dbReference type="NCBI Taxonomy" id="118510"/>
    <lineage>
        <taxon>Eukaryota</taxon>
        <taxon>Viridiplantae</taxon>
        <taxon>Streptophyta</taxon>
        <taxon>Embryophyta</taxon>
        <taxon>Tracheophyta</taxon>
        <taxon>Spermatophyta</taxon>
        <taxon>Magnoliopsida</taxon>
        <taxon>eudicotyledons</taxon>
        <taxon>Gunneridae</taxon>
        <taxon>Pentapetalae</taxon>
        <taxon>asterids</taxon>
        <taxon>campanulids</taxon>
        <taxon>Asterales</taxon>
        <taxon>Asteraceae</taxon>
        <taxon>Asteroideae</taxon>
        <taxon>Anthemideae</taxon>
        <taxon>Anthemidinae</taxon>
        <taxon>Tanacetum</taxon>
    </lineage>
</organism>
<sequence>MTLLNKLMDTCATLTQKVANLEQDKGGCIQTRRKIVKLDADEDVTLVDVDTAVKMDADTQGRIEKDITAVKEVNATEPIVFDDEEVTMTMAQTLIKMKPEKARLLDKQMQEKHLDNIKKYQSLKRKPICVAQARKNMIVYLKNTAGYKIQHFKGMTYDQVRPIFKREYNKVQTFLKSDRDEEHTKERPAKRHCSKKVLRS</sequence>
<feature type="compositionally biased region" description="Basic and acidic residues" evidence="1">
    <location>
        <begin position="177"/>
        <end position="187"/>
    </location>
</feature>
<name>A0A6L2JJW0_TANCI</name>
<evidence type="ECO:0000256" key="1">
    <source>
        <dbReference type="SAM" id="MobiDB-lite"/>
    </source>
</evidence>
<comment type="caution">
    <text evidence="2">The sequence shown here is derived from an EMBL/GenBank/DDBJ whole genome shotgun (WGS) entry which is preliminary data.</text>
</comment>
<evidence type="ECO:0000313" key="2">
    <source>
        <dbReference type="EMBL" id="GEU37216.1"/>
    </source>
</evidence>
<protein>
    <submittedName>
        <fullName evidence="2">Uncharacterized protein</fullName>
    </submittedName>
</protein>
<accession>A0A6L2JJW0</accession>
<feature type="compositionally biased region" description="Basic residues" evidence="1">
    <location>
        <begin position="188"/>
        <end position="200"/>
    </location>
</feature>
<proteinExistence type="predicted"/>
<reference evidence="2" key="1">
    <citation type="journal article" date="2019" name="Sci. Rep.">
        <title>Draft genome of Tanacetum cinerariifolium, the natural source of mosquito coil.</title>
        <authorList>
            <person name="Yamashiro T."/>
            <person name="Shiraishi A."/>
            <person name="Satake H."/>
            <person name="Nakayama K."/>
        </authorList>
    </citation>
    <scope>NUCLEOTIDE SEQUENCE</scope>
</reference>
<gene>
    <name evidence="2" type="ORF">Tci_009194</name>
</gene>
<dbReference type="AlphaFoldDB" id="A0A6L2JJW0"/>